<dbReference type="Proteomes" id="UP000694864">
    <property type="component" value="Chromosome 10"/>
</dbReference>
<feature type="region of interest" description="Disordered" evidence="1">
    <location>
        <begin position="109"/>
        <end position="176"/>
    </location>
</feature>
<feature type="compositionally biased region" description="Polar residues" evidence="1">
    <location>
        <begin position="164"/>
        <end position="176"/>
    </location>
</feature>
<proteinExistence type="predicted"/>
<accession>A0ABM0U0B1</accession>
<reference evidence="3" key="1">
    <citation type="journal article" date="2014" name="Nat. Commun.">
        <title>The emerging biofuel crop Camelina sativa retains a highly undifferentiated hexaploid genome structure.</title>
        <authorList>
            <person name="Kagale S."/>
            <person name="Koh C."/>
            <person name="Nixon J."/>
            <person name="Bollina V."/>
            <person name="Clarke W.E."/>
            <person name="Tuteja R."/>
            <person name="Spillane C."/>
            <person name="Robinson S.J."/>
            <person name="Links M.G."/>
            <person name="Clarke C."/>
            <person name="Higgins E.E."/>
            <person name="Huebert T."/>
            <person name="Sharpe A.G."/>
            <person name="Parkin I.A."/>
        </authorList>
    </citation>
    <scope>NUCLEOTIDE SEQUENCE [LARGE SCALE GENOMIC DNA]</scope>
    <source>
        <strain evidence="3">cv. DH55</strain>
    </source>
</reference>
<feature type="compositionally biased region" description="Low complexity" evidence="1">
    <location>
        <begin position="121"/>
        <end position="131"/>
    </location>
</feature>
<feature type="compositionally biased region" description="Basic residues" evidence="1">
    <location>
        <begin position="149"/>
        <end position="162"/>
    </location>
</feature>
<dbReference type="RefSeq" id="XP_010433978.1">
    <property type="nucleotide sequence ID" value="XM_010435676.2"/>
</dbReference>
<dbReference type="Pfam" id="PF12214">
    <property type="entry name" value="TPX2_importin"/>
    <property type="match status" value="1"/>
</dbReference>
<dbReference type="PANTHER" id="PTHR14326">
    <property type="entry name" value="TARGETING PROTEIN FOR XKLP2"/>
    <property type="match status" value="1"/>
</dbReference>
<protein>
    <submittedName>
        <fullName evidence="4">Protein TPX2-like isoform X1</fullName>
    </submittedName>
</protein>
<dbReference type="PANTHER" id="PTHR14326:SF30">
    <property type="entry name" value="TPX2 CENTRAL DOMAIN-CONTAINING PROTEIN"/>
    <property type="match status" value="1"/>
</dbReference>
<evidence type="ECO:0000256" key="1">
    <source>
        <dbReference type="SAM" id="MobiDB-lite"/>
    </source>
</evidence>
<feature type="region of interest" description="Disordered" evidence="1">
    <location>
        <begin position="330"/>
        <end position="365"/>
    </location>
</feature>
<feature type="region of interest" description="Disordered" evidence="1">
    <location>
        <begin position="494"/>
        <end position="516"/>
    </location>
</feature>
<keyword evidence="3" id="KW-1185">Reference proteome</keyword>
<evidence type="ECO:0000313" key="4">
    <source>
        <dbReference type="RefSeq" id="XP_010433978.1"/>
    </source>
</evidence>
<evidence type="ECO:0000313" key="3">
    <source>
        <dbReference type="Proteomes" id="UP000694864"/>
    </source>
</evidence>
<dbReference type="InterPro" id="IPR027330">
    <property type="entry name" value="TPX2_central_dom"/>
</dbReference>
<reference evidence="4" key="2">
    <citation type="submission" date="2025-08" db="UniProtKB">
        <authorList>
            <consortium name="RefSeq"/>
        </authorList>
    </citation>
    <scope>IDENTIFICATION</scope>
    <source>
        <tissue evidence="4">Leaf</tissue>
    </source>
</reference>
<dbReference type="GeneID" id="104718020"/>
<gene>
    <name evidence="4" type="primary">LOC104718020</name>
</gene>
<feature type="domain" description="TPX2 central" evidence="2">
    <location>
        <begin position="256"/>
        <end position="422"/>
    </location>
</feature>
<sequence>MEMDEDMEIETMVYQVREIDLEYEFDAARWYDFTRDELPAESQLAEFWFHSAPSYAPSPFVTKLLLREEEVYDDKTEASTRSEDEEVSAADVCDKNRGIFQQRNHLASNLSNKTGSGMRSGSGVFSSQQGSNLKKVPIQPICKGPTINNHKHTDKPKFRAKSSIRPTPRSSTLMRPTASQLAKQINASKSHMQVDQILDKGNCGTSGTEVQASKRQKLDGGLLRKVADTKQEVSFVHKIPKKDTTLDKNAQQARAKVTIPHEPDFATSQRAHRIRHKTDAKLEQDSTTVYRFKARPFNRKIFDAPSLPIRKKSTPKLPEFQEFHLKTSERAMQHSSAVTTRSHQGNDAYKGLDKSSISDVLDGANRENRRPTAMDIPKHDVSEGNHVFKARPLNKKILSSRGDMGIFKNSKRETTVPLEFSFHSGKRVQPDLPTDLFSKLSIKSELQSTDGSRTRLFQPKVSKENRMNPFQARNEVTRMAAVKPVSSAGQQIQFSNNGITPETNQQWTPRRSLGIR</sequence>
<evidence type="ECO:0000259" key="2">
    <source>
        <dbReference type="Pfam" id="PF12214"/>
    </source>
</evidence>
<organism evidence="3 4">
    <name type="scientific">Camelina sativa</name>
    <name type="common">False flax</name>
    <name type="synonym">Myagrum sativum</name>
    <dbReference type="NCBI Taxonomy" id="90675"/>
    <lineage>
        <taxon>Eukaryota</taxon>
        <taxon>Viridiplantae</taxon>
        <taxon>Streptophyta</taxon>
        <taxon>Embryophyta</taxon>
        <taxon>Tracheophyta</taxon>
        <taxon>Spermatophyta</taxon>
        <taxon>Magnoliopsida</taxon>
        <taxon>eudicotyledons</taxon>
        <taxon>Gunneridae</taxon>
        <taxon>Pentapetalae</taxon>
        <taxon>rosids</taxon>
        <taxon>malvids</taxon>
        <taxon>Brassicales</taxon>
        <taxon>Brassicaceae</taxon>
        <taxon>Camelineae</taxon>
        <taxon>Camelina</taxon>
    </lineage>
</organism>
<feature type="compositionally biased region" description="Polar residues" evidence="1">
    <location>
        <begin position="109"/>
        <end position="119"/>
    </location>
</feature>
<feature type="compositionally biased region" description="Polar residues" evidence="1">
    <location>
        <begin position="494"/>
        <end position="509"/>
    </location>
</feature>
<feature type="compositionally biased region" description="Polar residues" evidence="1">
    <location>
        <begin position="333"/>
        <end position="345"/>
    </location>
</feature>
<dbReference type="InterPro" id="IPR009675">
    <property type="entry name" value="TPX2_fam"/>
</dbReference>
<name>A0ABM0U0B1_CAMSA</name>